<sequence>MAFLSPGCTTQKNIREGYEWSDFFWRNEEDASKPRILFIGNSIVRQFYDDICPILEKEGFNCDRYSSSRSIVDPALYRETKIAMAKYDHTVIYFNNGLHGWHLNVEQYGKGLRKYVKFLKSQKAKNAILVFALTTPYPSNKPGEKMAPRNLEVLNRNGIARKIMKEYDIPVIDLYGLVEPELDKYSKSKGDVHYNQKGIELMSDYISNKMVKLFEEHNKSSK</sequence>
<keyword evidence="2" id="KW-1185">Reference proteome</keyword>
<evidence type="ECO:0000313" key="2">
    <source>
        <dbReference type="Proteomes" id="UP000315363"/>
    </source>
</evidence>
<dbReference type="SUPFAM" id="SSF52266">
    <property type="entry name" value="SGNH hydrolase"/>
    <property type="match status" value="1"/>
</dbReference>
<dbReference type="Proteomes" id="UP000315363">
    <property type="component" value="Unassembled WGS sequence"/>
</dbReference>
<dbReference type="InterPro" id="IPR036514">
    <property type="entry name" value="SGNH_hydro_sf"/>
</dbReference>
<dbReference type="EMBL" id="VHIF01000001">
    <property type="protein sequence ID" value="TQO39587.1"/>
    <property type="molecule type" value="Genomic_DNA"/>
</dbReference>
<protein>
    <submittedName>
        <fullName evidence="1">GDSL-like lipase/acylhydrolase family protein</fullName>
    </submittedName>
</protein>
<gene>
    <name evidence="1" type="ORF">GQ41_4267</name>
</gene>
<accession>A0ABY3AFN2</accession>
<organism evidence="1 2">
    <name type="scientific">Arenibacter algicola</name>
    <dbReference type="NCBI Taxonomy" id="616991"/>
    <lineage>
        <taxon>Bacteria</taxon>
        <taxon>Pseudomonadati</taxon>
        <taxon>Bacteroidota</taxon>
        <taxon>Flavobacteriia</taxon>
        <taxon>Flavobacteriales</taxon>
        <taxon>Flavobacteriaceae</taxon>
        <taxon>Arenibacter</taxon>
    </lineage>
</organism>
<comment type="caution">
    <text evidence="1">The sequence shown here is derived from an EMBL/GenBank/DDBJ whole genome shotgun (WGS) entry which is preliminary data.</text>
</comment>
<proteinExistence type="predicted"/>
<name>A0ABY3AFN2_9FLAO</name>
<dbReference type="Gene3D" id="3.40.50.1110">
    <property type="entry name" value="SGNH hydrolase"/>
    <property type="match status" value="1"/>
</dbReference>
<reference evidence="1 2" key="1">
    <citation type="submission" date="2019-06" db="EMBL/GenBank/DDBJ databases">
        <title>A large-scale integrated study on North Sea by COGITO (Coastal Microbe Genomic &amp; Taxonomic Observatory).</title>
        <authorList>
            <person name="Teeling H."/>
        </authorList>
    </citation>
    <scope>NUCLEOTIDE SEQUENCE [LARGE SCALE GENOMIC DNA]</scope>
    <source>
        <strain evidence="1 2">MAR_2009_79</strain>
    </source>
</reference>
<dbReference type="CDD" id="cd00229">
    <property type="entry name" value="SGNH_hydrolase"/>
    <property type="match status" value="1"/>
</dbReference>
<evidence type="ECO:0000313" key="1">
    <source>
        <dbReference type="EMBL" id="TQO39587.1"/>
    </source>
</evidence>